<feature type="compositionally biased region" description="Basic and acidic residues" evidence="23">
    <location>
        <begin position="634"/>
        <end position="645"/>
    </location>
</feature>
<dbReference type="GO" id="GO:0001503">
    <property type="term" value="P:ossification"/>
    <property type="evidence" value="ECO:0007669"/>
    <property type="project" value="UniProtKB-KW"/>
</dbReference>
<evidence type="ECO:0000256" key="13">
    <source>
        <dbReference type="ARBA" id="ARBA00022949"/>
    </source>
</evidence>
<dbReference type="FunFam" id="3.40.50.300:FF:000342">
    <property type="entry name" value="Protein strawberry notch homolog 2"/>
    <property type="match status" value="1"/>
</dbReference>
<comment type="subcellular location">
    <subcellularLocation>
        <location evidence="2">Cell junction</location>
        <location evidence="2">Tight junction</location>
    </subcellularLocation>
    <subcellularLocation>
        <location evidence="1">Cell membrane</location>
        <topology evidence="1">Peripheral membrane protein</topology>
        <orientation evidence="1">Cytoplasmic side</orientation>
    </subcellularLocation>
</comment>
<evidence type="ECO:0000256" key="18">
    <source>
        <dbReference type="ARBA" id="ARBA00055221"/>
    </source>
</evidence>
<feature type="region of interest" description="Disordered" evidence="23">
    <location>
        <begin position="634"/>
        <end position="700"/>
    </location>
</feature>
<feature type="compositionally biased region" description="Acidic residues" evidence="23">
    <location>
        <begin position="1906"/>
        <end position="1916"/>
    </location>
</feature>
<feature type="compositionally biased region" description="Basic and acidic residues" evidence="23">
    <location>
        <begin position="1748"/>
        <end position="1765"/>
    </location>
</feature>
<dbReference type="InterPro" id="IPR026937">
    <property type="entry name" value="SBNO_Helicase_C_dom"/>
</dbReference>
<accession>A0AAV9QXR8</accession>
<dbReference type="SUPFAM" id="SSF52540">
    <property type="entry name" value="P-loop containing nucleoside triphosphate hydrolases"/>
    <property type="match status" value="3"/>
</dbReference>
<evidence type="ECO:0000256" key="10">
    <source>
        <dbReference type="ARBA" id="ARBA00022737"/>
    </source>
</evidence>
<dbReference type="Proteomes" id="UP001311232">
    <property type="component" value="Unassembled WGS sequence"/>
</dbReference>
<keyword evidence="10" id="KW-0677">Repeat</keyword>
<reference evidence="27 28" key="1">
    <citation type="submission" date="2021-06" db="EMBL/GenBank/DDBJ databases">
        <authorList>
            <person name="Palmer J.M."/>
        </authorList>
    </citation>
    <scope>NUCLEOTIDE SEQUENCE [LARGE SCALE GENOMIC DNA]</scope>
    <source>
        <strain evidence="27 28">MEX-2019</strain>
        <tissue evidence="27">Muscle</tissue>
    </source>
</reference>
<dbReference type="InterPro" id="IPR001452">
    <property type="entry name" value="SH3_domain"/>
</dbReference>
<feature type="region of interest" description="Disordered" evidence="23">
    <location>
        <begin position="1886"/>
        <end position="2281"/>
    </location>
</feature>
<comment type="caution">
    <text evidence="27">The sequence shown here is derived from an EMBL/GenBank/DDBJ whole genome shotgun (WGS) entry which is preliminary data.</text>
</comment>
<feature type="domain" description="PDZ" evidence="26">
    <location>
        <begin position="1800"/>
        <end position="1878"/>
    </location>
</feature>
<dbReference type="GO" id="GO:0002281">
    <property type="term" value="P:macrophage activation involved in immune response"/>
    <property type="evidence" value="ECO:0007669"/>
    <property type="project" value="UniProtKB-ARBA"/>
</dbReference>
<comment type="similarity">
    <text evidence="3">Belongs to the SBNO family.</text>
</comment>
<gene>
    <name evidence="27" type="ORF">CRENBAI_018883</name>
</gene>
<feature type="compositionally biased region" description="Polar residues" evidence="23">
    <location>
        <begin position="2239"/>
        <end position="2258"/>
    </location>
</feature>
<feature type="domain" description="PDZ" evidence="26">
    <location>
        <begin position="1637"/>
        <end position="1724"/>
    </location>
</feature>
<keyword evidence="22" id="KW-0175">Coiled coil</keyword>
<feature type="compositionally biased region" description="Polar residues" evidence="23">
    <location>
        <begin position="2100"/>
        <end position="2118"/>
    </location>
</feature>
<keyword evidence="8" id="KW-0678">Repressor</keyword>
<evidence type="ECO:0000256" key="23">
    <source>
        <dbReference type="SAM" id="MobiDB-lite"/>
    </source>
</evidence>
<evidence type="ECO:0000256" key="2">
    <source>
        <dbReference type="ARBA" id="ARBA00004435"/>
    </source>
</evidence>
<dbReference type="SMART" id="SM00228">
    <property type="entry name" value="PDZ"/>
    <property type="match status" value="3"/>
</dbReference>
<organism evidence="27 28">
    <name type="scientific">Crenichthys baileyi</name>
    <name type="common">White River springfish</name>
    <dbReference type="NCBI Taxonomy" id="28760"/>
    <lineage>
        <taxon>Eukaryota</taxon>
        <taxon>Metazoa</taxon>
        <taxon>Chordata</taxon>
        <taxon>Craniata</taxon>
        <taxon>Vertebrata</taxon>
        <taxon>Euteleostomi</taxon>
        <taxon>Actinopterygii</taxon>
        <taxon>Neopterygii</taxon>
        <taxon>Teleostei</taxon>
        <taxon>Neoteleostei</taxon>
        <taxon>Acanthomorphata</taxon>
        <taxon>Ovalentaria</taxon>
        <taxon>Atherinomorphae</taxon>
        <taxon>Cyprinodontiformes</taxon>
        <taxon>Goodeidae</taxon>
        <taxon>Crenichthys</taxon>
    </lineage>
</organism>
<feature type="coiled-coil region" evidence="22">
    <location>
        <begin position="1221"/>
        <end position="1257"/>
    </location>
</feature>
<keyword evidence="9" id="KW-0597">Phosphoprotein</keyword>
<feature type="region of interest" description="Disordered" evidence="23">
    <location>
        <begin position="1487"/>
        <end position="1533"/>
    </location>
</feature>
<dbReference type="FunFam" id="2.30.42.10:FF:000013">
    <property type="entry name" value="Putative tight junction protein ZO-1"/>
    <property type="match status" value="1"/>
</dbReference>
<evidence type="ECO:0000259" key="26">
    <source>
        <dbReference type="PROSITE" id="PS50106"/>
    </source>
</evidence>
<dbReference type="GO" id="GO:0031490">
    <property type="term" value="F:chromatin DNA binding"/>
    <property type="evidence" value="ECO:0007669"/>
    <property type="project" value="TreeGrafter"/>
</dbReference>
<dbReference type="Pfam" id="PF07653">
    <property type="entry name" value="SH3_2"/>
    <property type="match status" value="1"/>
</dbReference>
<dbReference type="Pfam" id="PF25373">
    <property type="entry name" value="SBNO"/>
    <property type="match status" value="1"/>
</dbReference>
<evidence type="ECO:0000256" key="21">
    <source>
        <dbReference type="PROSITE-ProRule" id="PRU00192"/>
    </source>
</evidence>
<evidence type="ECO:0000256" key="11">
    <source>
        <dbReference type="ARBA" id="ARBA00022782"/>
    </source>
</evidence>
<keyword evidence="13" id="KW-0965">Cell junction</keyword>
<dbReference type="InterPro" id="IPR001478">
    <property type="entry name" value="PDZ"/>
</dbReference>
<dbReference type="GO" id="GO:0071354">
    <property type="term" value="P:cellular response to interleukin-6"/>
    <property type="evidence" value="ECO:0007669"/>
    <property type="project" value="UniProtKB-ARBA"/>
</dbReference>
<evidence type="ECO:0000256" key="7">
    <source>
        <dbReference type="ARBA" id="ARBA00022475"/>
    </source>
</evidence>
<dbReference type="InterPro" id="IPR027417">
    <property type="entry name" value="P-loop_NTPase"/>
</dbReference>
<evidence type="ECO:0000256" key="5">
    <source>
        <dbReference type="ARBA" id="ARBA00022427"/>
    </source>
</evidence>
<keyword evidence="15" id="KW-0472">Membrane</keyword>
<dbReference type="FunFam" id="3.40.50.300:FF:003990">
    <property type="entry name" value="Si:ch73-63e15.2"/>
    <property type="match status" value="1"/>
</dbReference>
<keyword evidence="11" id="KW-0221">Differentiation</keyword>
<dbReference type="GO" id="GO:0005923">
    <property type="term" value="C:bicellular tight junction"/>
    <property type="evidence" value="ECO:0007669"/>
    <property type="project" value="UniProtKB-SubCell"/>
</dbReference>
<dbReference type="InterPro" id="IPR036034">
    <property type="entry name" value="PDZ_sf"/>
</dbReference>
<comment type="similarity">
    <text evidence="4">Belongs to the MAGUK family.</text>
</comment>
<keyword evidence="5" id="KW-0796">Tight junction</keyword>
<dbReference type="Gene3D" id="2.30.42.10">
    <property type="match status" value="3"/>
</dbReference>
<feature type="compositionally biased region" description="Basic and acidic residues" evidence="23">
    <location>
        <begin position="2760"/>
        <end position="2769"/>
    </location>
</feature>
<dbReference type="GO" id="GO:0030154">
    <property type="term" value="P:cell differentiation"/>
    <property type="evidence" value="ECO:0007669"/>
    <property type="project" value="UniProtKB-KW"/>
</dbReference>
<evidence type="ECO:0000256" key="19">
    <source>
        <dbReference type="ARBA" id="ARBA00063805"/>
    </source>
</evidence>
<keyword evidence="28" id="KW-1185">Reference proteome</keyword>
<feature type="compositionally biased region" description="Basic residues" evidence="23">
    <location>
        <begin position="1921"/>
        <end position="1934"/>
    </location>
</feature>
<keyword evidence="6 21" id="KW-0728">SH3 domain</keyword>
<feature type="compositionally biased region" description="Basic and acidic residues" evidence="23">
    <location>
        <begin position="2143"/>
        <end position="2152"/>
    </location>
</feature>
<evidence type="ECO:0000256" key="6">
    <source>
        <dbReference type="ARBA" id="ARBA00022443"/>
    </source>
</evidence>
<dbReference type="Pfam" id="PF00625">
    <property type="entry name" value="Guanylate_kin"/>
    <property type="match status" value="1"/>
</dbReference>
<dbReference type="CDD" id="cd12028">
    <property type="entry name" value="SH3_ZO-3"/>
    <property type="match status" value="1"/>
</dbReference>
<feature type="region of interest" description="Disordered" evidence="23">
    <location>
        <begin position="2887"/>
        <end position="2919"/>
    </location>
</feature>
<dbReference type="InterPro" id="IPR008145">
    <property type="entry name" value="GK/Ca_channel_bsu"/>
</dbReference>
<evidence type="ECO:0000313" key="27">
    <source>
        <dbReference type="EMBL" id="KAK5601933.1"/>
    </source>
</evidence>
<feature type="compositionally biased region" description="Basic residues" evidence="23">
    <location>
        <begin position="2174"/>
        <end position="2183"/>
    </location>
</feature>
<dbReference type="Gene3D" id="3.40.50.300">
    <property type="entry name" value="P-loop containing nucleotide triphosphate hydrolases"/>
    <property type="match status" value="2"/>
</dbReference>
<dbReference type="InterPro" id="IPR036028">
    <property type="entry name" value="SH3-like_dom_sf"/>
</dbReference>
<feature type="compositionally biased region" description="Basic and acidic residues" evidence="23">
    <location>
        <begin position="1935"/>
        <end position="1949"/>
    </location>
</feature>
<dbReference type="CDD" id="cd06729">
    <property type="entry name" value="PDZ3_ZO1-like_domain"/>
    <property type="match status" value="1"/>
</dbReference>
<evidence type="ECO:0000256" key="14">
    <source>
        <dbReference type="ARBA" id="ARBA00023015"/>
    </source>
</evidence>
<feature type="region of interest" description="Disordered" evidence="23">
    <location>
        <begin position="191"/>
        <end position="220"/>
    </location>
</feature>
<feature type="domain" description="SH3" evidence="24">
    <location>
        <begin position="2378"/>
        <end position="2446"/>
    </location>
</feature>
<feature type="compositionally biased region" description="Polar residues" evidence="23">
    <location>
        <begin position="2002"/>
        <end position="2020"/>
    </location>
</feature>
<feature type="compositionally biased region" description="Basic and acidic residues" evidence="23">
    <location>
        <begin position="2776"/>
        <end position="2787"/>
    </location>
</feature>
<evidence type="ECO:0000256" key="4">
    <source>
        <dbReference type="ARBA" id="ARBA00007014"/>
    </source>
</evidence>
<evidence type="ECO:0000259" key="24">
    <source>
        <dbReference type="PROSITE" id="PS50002"/>
    </source>
</evidence>
<evidence type="ECO:0000259" key="25">
    <source>
        <dbReference type="PROSITE" id="PS50052"/>
    </source>
</evidence>
<comment type="function">
    <text evidence="18">Acts as a transcriptional coregulator, that can have both coactivator and corepressor functions. Inhibits the DCSTAMP-repressive activity of TAL1, hence enhancing the access of the transcription factor MITF to the DC-STAMP promoter in osteoclast. Plays a role in bone homeostasis; required as a positive regulator in TNFSF11//RANKL-mediated osteoclast fusion via a DCSTAMP-dependent pathway. May also be required in the regulation of osteoblast differentiation. Involved in the transcriptional corepression of NF-kappaB in macrophages. Plays a role as a regulator in the pro-inflammatory cascade.</text>
</comment>
<dbReference type="InterPro" id="IPR008144">
    <property type="entry name" value="Guanylate_kin-like_dom"/>
</dbReference>
<evidence type="ECO:0000256" key="16">
    <source>
        <dbReference type="ARBA" id="ARBA00023159"/>
    </source>
</evidence>
<evidence type="ECO:0000256" key="9">
    <source>
        <dbReference type="ARBA" id="ARBA00022553"/>
    </source>
</evidence>
<dbReference type="GO" id="GO:0042393">
    <property type="term" value="F:histone binding"/>
    <property type="evidence" value="ECO:0007669"/>
    <property type="project" value="TreeGrafter"/>
</dbReference>
<dbReference type="GO" id="GO:0005886">
    <property type="term" value="C:plasma membrane"/>
    <property type="evidence" value="ECO:0007669"/>
    <property type="project" value="UniProtKB-SubCell"/>
</dbReference>
<evidence type="ECO:0000256" key="22">
    <source>
        <dbReference type="SAM" id="Coils"/>
    </source>
</evidence>
<dbReference type="CDD" id="cd06728">
    <property type="entry name" value="PDZ2_ZO1-like_ds"/>
    <property type="match status" value="1"/>
</dbReference>
<name>A0AAV9QXR8_9TELE</name>
<dbReference type="Pfam" id="PF13872">
    <property type="entry name" value="AAA_34"/>
    <property type="match status" value="1"/>
</dbReference>
<feature type="compositionally biased region" description="Basic and acidic residues" evidence="23">
    <location>
        <begin position="1984"/>
        <end position="1996"/>
    </location>
</feature>
<feature type="region of interest" description="Disordered" evidence="23">
    <location>
        <begin position="1723"/>
        <end position="1780"/>
    </location>
</feature>
<dbReference type="InterPro" id="IPR039187">
    <property type="entry name" value="SNO_AAA"/>
</dbReference>
<feature type="domain" description="Guanylate kinase-like" evidence="25">
    <location>
        <begin position="2539"/>
        <end position="2659"/>
    </location>
</feature>
<feature type="compositionally biased region" description="Low complexity" evidence="23">
    <location>
        <begin position="2264"/>
        <end position="2276"/>
    </location>
</feature>
<sequence>MSTLTSVLAMDGENYLHPEGPQLNSSMFSMGPSNMESSIFGSSGTWGSFSQPPGYCPMQSGNQQYHLNSSTTTNIPDMHMSMYPGYSDMDFTSLSLPKNENGDFSQDLSCIDDLSNSLFSSPPDSLSEYADNQPYISANHLETVPTLWDINTSTTTATQAQSHLEQNGTSRFQGLTSLDDISAIISTPALGLQAQGTQSPPEEEEEAEEEETEELGHVDTYAEYKPSKSTIGISHPDIVVETNTLSSVPPPDITYTLSIPEPTINSGLLSALQLEAIIYACQQHEVILQNNQRAGFLIGDGAGVGKGRTVAGIILENYLRGRKKALWFSISNDLKYDAERDLKDIDAPNIPVHALNKIKYGDTATSEGVLFATYSALIGESQAGGQHRTRIKQILDWCKHDFDGVIIFDECHKAKNATSTKMGKAVLDLQNKLPQARVVYASATGASEPKNMIYMSRLGIWGEGTPFRTFDDFLHAIEKRGVGAMEIVAMDMKVSGMYIARQLSFSGVSFRIEEIELDSDFKEVYNKAAKLWAEALKVFMQAADELGLVSRKSLWGQFWSSHQRFFKYLCIAAKVRCLVELAKKELETGKCIVIGLQSTGESRTREVLDENDGHLDRFVSAAEGVFQSLVTKHFPSEKQRREKAPGNKRKKGKPRGRQTKMPKHTVDSGGVINISDDSSSDSEGMDTDSNSSPDSLQDNDDVIFVNHTSCQSARIEEMKQGLLNKIAELGKELPLNTLDVLIDRFGGPDKVSEMTGRKGRVVRRPDGTVRYESRAEQGSTIDQINIKEKDRFMSGEKLVAIISEAASSGISLQADKRVKNQRRRVHMTLELPWSADRAIQQFGRTHRSNQVTAPEYIFLISELAGERRFASIVAKRLESLGALTHGDRRATESRDLSKYNFENKYGTKALDKITKSINGYIVNKVPAPKGYPGGESMFFRDMKVGMMDVGIICKEPRFGISTEKDCSITKFLNRILGLEVHKQNYLFQYFTDNFDYLIEKDKKEGKYDMGILDLAPGNDEIYEEKQETFLTVGNPQDGQVVLYKISVDRGMPWEEAYNRSLKLTGPDEGFYLSHKLRGNSPCVLLAEQGRGKNFNIYKPNIGKQTQPESLNNLLQRYRKVTFMEARESWENQFTFSFKNCSHANWNGKCKKIEEGQECLAGMRLRQYHMLCGALLRVWKRVSDVVSDITSSSILQIVRLKTKQHNKQVGIKIPENCVPRVREELQLMDDEVKRRRKEKEQQERMRKMEQENKHLLSLFSQKPIPNQSLAQTLVPNKFTKHNLNQNTVQRTGSVSQLQDMQHLLSLQSQTQRRTLNGWPNSSSSSSTNGQVCQPNTADNTFSQFYNTSSFMPSFQQPKNPLLPLRQFPPAPSLSSKNPLDEILDLTVSPPSSSPDSTSANPAAFVEDFNLDALLIPTASDTSDAAQIQQPQIDLQHLLQALQYTPETIQAPPPQFDLQRHLQALQEQQKQQQNYNMLTTNSQDLLDLIDLPLSPPMSTQTANPSSSTSSCTSSTSSTSSHFSNPPSSSSSSSSSSLFSGASSCFPGNYLLSPSDSLPNGHCSSGTLDVREALNSMLQAGVDRKIVPSDLSHPVLSSPLRANSHVTACPVLHSPVLPEKESGNTQKPGMDELTIWEQHTITLNKDSKVGFGFALSGGKDKPHPDTGDTAVVVSDVLPGGPAMGRLFNKDHIVMVNGVSMENVSSNYTIQVLKSCGKTANITVKRPRKIQIPAASRPTRAASQSNLLNQDPPRRTRRFSDSSDNRDAGRYSPSPQRNGYGVSQPLMSTYKRLPQNYAPERPIKTTLVKKKITDEYGLKLGSQIFIKHMTESGLAAKEGTLQEGDLILKINGMTTENLSLLETKHLVEKSRGKLTMTVLRDDRKFLVSIPEVDDSPGNSGDELRKNSSSELEDISDLEEDITPRRTSRQHTREKRTRRTRAEPPPRAKSRDPSPVRSTLTRPPPRTYASRRAPSESESDHSTSPPPPVRRDGPEIKDSSKYKHLSGLSTLPNPRSSPVQNWTLTRPSSSSSSRPRKPVSESDSDRSASPPPRRQSPLPDTRYKSLSDLPHISLKPSPIPVRQEPPRRINSPVRIPPPDSDSESDGTSAPPQRHSTSYSQDSLSRYRVLPEVSLQPHVEPPRWSETSELQKKAKSETESDASYASVPRKDSSDSGNVKKASKKRRVLSKKAAPAAAKLEPPHQVKSPSRPAPAESSESDELSLLRRSGSSERDQSHRSVPRGANENSTVRSGISVTNNPQLYSQPVEEPLYSLPPDSYPSSNPGYSSDVNNVRFIKDRSLGLRLVGGNDVGIFVGGVQPNSPAYDQGMKEGDQILKVNNVDFGHFTREEAANFLLNLPAGEQVEMCTQKKMDIYKKIIKSNLGDNFYIRTHFDHEADNPRGLSFTRGEVFRVLDTMYKGKIGNWLAVRMGNDLHEMDKGTVPNQERAEKLATIERSQRSTGERQGTGPRAEFWKLRGLRGNKKNEKSNRRTREDLLQLTIQGKFPAYERVLLREANFKRPIVILGPLNDIAMEKLVNEMPDEYEVAEMVPRSGGGDNSSTVIKLDTVRRIAEKDKHPLLDITPTAVERLNYIQYHPMVLFLDPHSRKDVKAMRQKYNPDSNKSSRRLHSQAVKMRKHASHLFSARIDLQPGSHRWYDTLKERIRHQQSKPVWVSEVTLESGGEQDLDALDPTQMDYLSAASDLEDTDGEAITDGEAYTDEDLEEAYPGQDVSRFQQSSRGPGAALARSSEPASEYDSPAVEPEPSDYRFSDREIPPLMHVPEPRSPRQEDYSPPRSTAEEEEQSHHSFSDSDFGALDVDEPPDFVAPDPSSRHSVDEPSYAEEQLESSLPAPLSAIEERLAQTRMAEPQAQPEKKTVPAYIVLAHHQAVQYRRTQIQGSDSSDDDEFDEEEEADDIEWGPATEL</sequence>
<protein>
    <recommendedName>
        <fullName evidence="20">Protein strawberry notch homolog 2</fullName>
    </recommendedName>
</protein>
<dbReference type="FunFam" id="2.30.42.10:FF:000009">
    <property type="entry name" value="Putative tight junction protein ZO-1"/>
    <property type="match status" value="1"/>
</dbReference>
<dbReference type="InterPro" id="IPR057332">
    <property type="entry name" value="SBNO_a/b_dom"/>
</dbReference>
<dbReference type="GO" id="GO:0005634">
    <property type="term" value="C:nucleus"/>
    <property type="evidence" value="ECO:0007669"/>
    <property type="project" value="TreeGrafter"/>
</dbReference>
<feature type="compositionally biased region" description="Low complexity" evidence="23">
    <location>
        <begin position="2201"/>
        <end position="2210"/>
    </location>
</feature>
<feature type="compositionally biased region" description="Basic residues" evidence="23">
    <location>
        <begin position="646"/>
        <end position="663"/>
    </location>
</feature>
<dbReference type="SUPFAM" id="SSF50044">
    <property type="entry name" value="SH3-domain"/>
    <property type="match status" value="1"/>
</dbReference>
<dbReference type="PROSITE" id="PS50106">
    <property type="entry name" value="PDZ"/>
    <property type="match status" value="3"/>
</dbReference>
<evidence type="ECO:0000256" key="3">
    <source>
        <dbReference type="ARBA" id="ARBA00006992"/>
    </source>
</evidence>
<dbReference type="Pfam" id="PF13871">
    <property type="entry name" value="Helicase_C_4"/>
    <property type="match status" value="1"/>
</dbReference>
<evidence type="ECO:0000313" key="28">
    <source>
        <dbReference type="Proteomes" id="UP001311232"/>
    </source>
</evidence>
<feature type="compositionally biased region" description="Acidic residues" evidence="23">
    <location>
        <begin position="2896"/>
        <end position="2912"/>
    </location>
</feature>
<dbReference type="GO" id="GO:0006355">
    <property type="term" value="P:regulation of DNA-templated transcription"/>
    <property type="evidence" value="ECO:0007669"/>
    <property type="project" value="InterPro"/>
</dbReference>
<dbReference type="CDD" id="cd06727">
    <property type="entry name" value="PDZ1_ZO1-like"/>
    <property type="match status" value="1"/>
</dbReference>
<evidence type="ECO:0000256" key="17">
    <source>
        <dbReference type="ARBA" id="ARBA00023163"/>
    </source>
</evidence>
<evidence type="ECO:0000256" key="15">
    <source>
        <dbReference type="ARBA" id="ARBA00023136"/>
    </source>
</evidence>
<feature type="domain" description="PDZ" evidence="26">
    <location>
        <begin position="2283"/>
        <end position="2349"/>
    </location>
</feature>
<feature type="region of interest" description="Disordered" evidence="23">
    <location>
        <begin position="1313"/>
        <end position="1334"/>
    </location>
</feature>
<dbReference type="PROSITE" id="PS50052">
    <property type="entry name" value="GUANYLATE_KINASE_2"/>
    <property type="match status" value="1"/>
</dbReference>
<dbReference type="PANTHER" id="PTHR12706:SF5">
    <property type="entry name" value="PROTEIN STRAWBERRY NOTCH HOMOLOG 2"/>
    <property type="match status" value="1"/>
</dbReference>
<keyword evidence="7" id="KW-1003">Cell membrane</keyword>
<dbReference type="SUPFAM" id="SSF50156">
    <property type="entry name" value="PDZ domain-like"/>
    <property type="match status" value="3"/>
</dbReference>
<proteinExistence type="inferred from homology"/>
<dbReference type="Gene3D" id="2.30.30.40">
    <property type="entry name" value="SH3 Domains"/>
    <property type="match status" value="1"/>
</dbReference>
<dbReference type="FunFam" id="3.40.50.300:FF:000110">
    <property type="entry name" value="tight junction protein ZO-1 isoform X1"/>
    <property type="match status" value="1"/>
</dbReference>
<comment type="subunit">
    <text evidence="19">Interacts with TAL1; this interaction inhibits TAL1 occupancy of the DCSTAMP promoter, leading to the activation of the DCSTAMP promoter by the transcription factor MITF.</text>
</comment>
<feature type="compositionally biased region" description="Acidic residues" evidence="23">
    <location>
        <begin position="201"/>
        <end position="213"/>
    </location>
</feature>
<feature type="region of interest" description="Disordered" evidence="23">
    <location>
        <begin position="2720"/>
        <end position="2849"/>
    </location>
</feature>
<feature type="region of interest" description="Disordered" evidence="23">
    <location>
        <begin position="1355"/>
        <end position="1376"/>
    </location>
</feature>
<keyword evidence="14" id="KW-0805">Transcription regulation</keyword>
<evidence type="ECO:0000256" key="12">
    <source>
        <dbReference type="ARBA" id="ARBA00022855"/>
    </source>
</evidence>
<dbReference type="EMBL" id="JAHHUM010002639">
    <property type="protein sequence ID" value="KAK5601933.1"/>
    <property type="molecule type" value="Genomic_DNA"/>
</dbReference>
<evidence type="ECO:0000256" key="8">
    <source>
        <dbReference type="ARBA" id="ARBA00022491"/>
    </source>
</evidence>
<keyword evidence="16" id="KW-0010">Activator</keyword>
<feature type="compositionally biased region" description="Low complexity" evidence="23">
    <location>
        <begin position="667"/>
        <end position="677"/>
    </location>
</feature>
<dbReference type="InterPro" id="IPR026741">
    <property type="entry name" value="SNO"/>
</dbReference>
<keyword evidence="12" id="KW-0892">Osteogenesis</keyword>
<dbReference type="PANTHER" id="PTHR12706">
    <property type="entry name" value="STRAWBERRY NOTCH-RELATED"/>
    <property type="match status" value="1"/>
</dbReference>
<dbReference type="Pfam" id="PF00595">
    <property type="entry name" value="PDZ"/>
    <property type="match status" value="3"/>
</dbReference>
<keyword evidence="17" id="KW-0804">Transcription</keyword>
<dbReference type="PROSITE" id="PS50002">
    <property type="entry name" value="SH3"/>
    <property type="match status" value="1"/>
</dbReference>
<evidence type="ECO:0000256" key="20">
    <source>
        <dbReference type="ARBA" id="ARBA00073423"/>
    </source>
</evidence>
<dbReference type="SMART" id="SM00072">
    <property type="entry name" value="GuKc"/>
    <property type="match status" value="1"/>
</dbReference>
<evidence type="ECO:0000256" key="1">
    <source>
        <dbReference type="ARBA" id="ARBA00004413"/>
    </source>
</evidence>